<organism evidence="3 4">
    <name type="scientific">Polycladospora coralii</name>
    <dbReference type="NCBI Taxonomy" id="2771432"/>
    <lineage>
        <taxon>Bacteria</taxon>
        <taxon>Bacillati</taxon>
        <taxon>Bacillota</taxon>
        <taxon>Bacilli</taxon>
        <taxon>Bacillales</taxon>
        <taxon>Thermoactinomycetaceae</taxon>
        <taxon>Polycladospora</taxon>
    </lineage>
</organism>
<dbReference type="EMBL" id="JACXAH010000008">
    <property type="protein sequence ID" value="MBD1372100.1"/>
    <property type="molecule type" value="Genomic_DNA"/>
</dbReference>
<dbReference type="RefSeq" id="WP_191139527.1">
    <property type="nucleotide sequence ID" value="NZ_JACXAG020000003.1"/>
</dbReference>
<dbReference type="Proteomes" id="UP000661691">
    <property type="component" value="Unassembled WGS sequence"/>
</dbReference>
<dbReference type="PANTHER" id="PTHR13947">
    <property type="entry name" value="GNAT FAMILY N-ACETYLTRANSFERASE"/>
    <property type="match status" value="1"/>
</dbReference>
<dbReference type="Gene3D" id="3.40.630.30">
    <property type="match status" value="1"/>
</dbReference>
<evidence type="ECO:0000259" key="2">
    <source>
        <dbReference type="PROSITE" id="PS51186"/>
    </source>
</evidence>
<comment type="caution">
    <text evidence="3">The sequence shown here is derived from an EMBL/GenBank/DDBJ whole genome shotgun (WGS) entry which is preliminary data.</text>
</comment>
<keyword evidence="1" id="KW-0808">Transferase</keyword>
<dbReference type="PROSITE" id="PS51186">
    <property type="entry name" value="GNAT"/>
    <property type="match status" value="1"/>
</dbReference>
<protein>
    <submittedName>
        <fullName evidence="3">GNAT family N-acetyltransferase</fullName>
    </submittedName>
</protein>
<proteinExistence type="predicted"/>
<evidence type="ECO:0000313" key="4">
    <source>
        <dbReference type="Proteomes" id="UP000661691"/>
    </source>
</evidence>
<dbReference type="Pfam" id="PF00583">
    <property type="entry name" value="Acetyltransf_1"/>
    <property type="match status" value="1"/>
</dbReference>
<evidence type="ECO:0000256" key="1">
    <source>
        <dbReference type="ARBA" id="ARBA00022679"/>
    </source>
</evidence>
<dbReference type="AlphaFoldDB" id="A0A926NAL3"/>
<dbReference type="InterPro" id="IPR050769">
    <property type="entry name" value="NAT_camello-type"/>
</dbReference>
<dbReference type="SUPFAM" id="SSF55729">
    <property type="entry name" value="Acyl-CoA N-acyltransferases (Nat)"/>
    <property type="match status" value="1"/>
</dbReference>
<dbReference type="GO" id="GO:0008080">
    <property type="term" value="F:N-acetyltransferase activity"/>
    <property type="evidence" value="ECO:0007669"/>
    <property type="project" value="InterPro"/>
</dbReference>
<reference evidence="3" key="1">
    <citation type="submission" date="2020-09" db="EMBL/GenBank/DDBJ databases">
        <title>A novel bacterium of genus Hazenella, isolated from South China Sea.</title>
        <authorList>
            <person name="Huang H."/>
            <person name="Mo K."/>
            <person name="Hu Y."/>
        </authorList>
    </citation>
    <scope>NUCLEOTIDE SEQUENCE</scope>
    <source>
        <strain evidence="3">IB182357</strain>
    </source>
</reference>
<keyword evidence="4" id="KW-1185">Reference proteome</keyword>
<name>A0A926NAL3_9BACL</name>
<dbReference type="CDD" id="cd04301">
    <property type="entry name" value="NAT_SF"/>
    <property type="match status" value="1"/>
</dbReference>
<dbReference type="InterPro" id="IPR016181">
    <property type="entry name" value="Acyl_CoA_acyltransferase"/>
</dbReference>
<sequence>MQATTNRMEFVQAKETQIDELIQIYKQNVRLMNERGIYQWNEDYPDREELMQDIKCGEMFLLTIDGDIAGAVALNELYDLEYNEIEWKDESGKFLVVHRFCVNTKFQGQGISKTLLKHIDRYAKQTGYASIRLDTMMANEIAMNLYQKDGYEARGQFFFPGLENPFMAFEKHL</sequence>
<gene>
    <name evidence="3" type="ORF">IC620_06965</name>
</gene>
<dbReference type="InterPro" id="IPR000182">
    <property type="entry name" value="GNAT_dom"/>
</dbReference>
<evidence type="ECO:0000313" key="3">
    <source>
        <dbReference type="EMBL" id="MBD1372100.1"/>
    </source>
</evidence>
<accession>A0A926NAL3</accession>
<dbReference type="PANTHER" id="PTHR13947:SF37">
    <property type="entry name" value="LD18367P"/>
    <property type="match status" value="1"/>
</dbReference>
<feature type="domain" description="N-acetyltransferase" evidence="2">
    <location>
        <begin position="8"/>
        <end position="173"/>
    </location>
</feature>